<evidence type="ECO:0000256" key="2">
    <source>
        <dbReference type="SAM" id="SignalP"/>
    </source>
</evidence>
<dbReference type="RefSeq" id="WP_166045937.1">
    <property type="nucleotide sequence ID" value="NZ_JAAMPJ010000003.1"/>
</dbReference>
<accession>A0A7C9VWY1</accession>
<proteinExistence type="predicted"/>
<dbReference type="Proteomes" id="UP000481360">
    <property type="component" value="Unassembled WGS sequence"/>
</dbReference>
<evidence type="ECO:0000256" key="1">
    <source>
        <dbReference type="SAM" id="MobiDB-lite"/>
    </source>
</evidence>
<gene>
    <name evidence="3" type="ORF">G7043_13385</name>
</gene>
<reference evidence="3 4" key="1">
    <citation type="submission" date="2020-03" db="EMBL/GenBank/DDBJ databases">
        <title>Isolation and identification of active actinomycetes.</title>
        <authorList>
            <person name="Sun X."/>
        </authorList>
    </citation>
    <scope>NUCLEOTIDE SEQUENCE [LARGE SCALE GENOMIC DNA]</scope>
    <source>
        <strain evidence="3 4">NEAU-D13</strain>
    </source>
</reference>
<evidence type="ECO:0000313" key="3">
    <source>
        <dbReference type="EMBL" id="NGY59917.1"/>
    </source>
</evidence>
<organism evidence="3 4">
    <name type="scientific">Lentzea alba</name>
    <dbReference type="NCBI Taxonomy" id="2714351"/>
    <lineage>
        <taxon>Bacteria</taxon>
        <taxon>Bacillati</taxon>
        <taxon>Actinomycetota</taxon>
        <taxon>Actinomycetes</taxon>
        <taxon>Pseudonocardiales</taxon>
        <taxon>Pseudonocardiaceae</taxon>
        <taxon>Lentzea</taxon>
    </lineage>
</organism>
<dbReference type="PROSITE" id="PS51318">
    <property type="entry name" value="TAT"/>
    <property type="match status" value="1"/>
</dbReference>
<feature type="region of interest" description="Disordered" evidence="1">
    <location>
        <begin position="92"/>
        <end position="113"/>
    </location>
</feature>
<evidence type="ECO:0000313" key="4">
    <source>
        <dbReference type="Proteomes" id="UP000481360"/>
    </source>
</evidence>
<name>A0A7C9VWY1_9PSEU</name>
<keyword evidence="4" id="KW-1185">Reference proteome</keyword>
<dbReference type="EMBL" id="JAAMPJ010000003">
    <property type="protein sequence ID" value="NGY59917.1"/>
    <property type="molecule type" value="Genomic_DNA"/>
</dbReference>
<comment type="caution">
    <text evidence="3">The sequence shown here is derived from an EMBL/GenBank/DDBJ whole genome shotgun (WGS) entry which is preliminary data.</text>
</comment>
<keyword evidence="2" id="KW-0732">Signal</keyword>
<sequence>MKSRNVVMAMVGAGLALGALAAPAASADTHRLSAPCASPSGQKINISWGDGHQSVTVYYNNHCNQKRAIELTYSGIGGIPVTDCFVAPARTKDSKKMPTANPRSVKITSRGSC</sequence>
<dbReference type="InterPro" id="IPR006311">
    <property type="entry name" value="TAT_signal"/>
</dbReference>
<evidence type="ECO:0008006" key="5">
    <source>
        <dbReference type="Google" id="ProtNLM"/>
    </source>
</evidence>
<protein>
    <recommendedName>
        <fullName evidence="5">Alpha amylase inhibitor</fullName>
    </recommendedName>
</protein>
<dbReference type="AlphaFoldDB" id="A0A7C9VWY1"/>
<feature type="signal peptide" evidence="2">
    <location>
        <begin position="1"/>
        <end position="21"/>
    </location>
</feature>
<feature type="chain" id="PRO_5038560485" description="Alpha amylase inhibitor" evidence="2">
    <location>
        <begin position="22"/>
        <end position="113"/>
    </location>
</feature>